<accession>A0ABS9VPD3</accession>
<dbReference type="Proteomes" id="UP001203058">
    <property type="component" value="Unassembled WGS sequence"/>
</dbReference>
<dbReference type="SUPFAM" id="SSF143081">
    <property type="entry name" value="BB1717-like"/>
    <property type="match status" value="1"/>
</dbReference>
<keyword evidence="4 8" id="KW-0378">Hydrolase</keyword>
<dbReference type="PANTHER" id="PTHR13604:SF0">
    <property type="entry name" value="ABASIC SITE PROCESSING PROTEIN HMCES"/>
    <property type="match status" value="1"/>
</dbReference>
<keyword evidence="2 8" id="KW-0645">Protease</keyword>
<keyword evidence="6" id="KW-0238">DNA-binding</keyword>
<keyword evidence="7" id="KW-0456">Lyase</keyword>
<comment type="caution">
    <text evidence="9">The sequence shown here is derived from an EMBL/GenBank/DDBJ whole genome shotgun (WGS) entry which is preliminary data.</text>
</comment>
<name>A0ABS9VPD3_9SPHN</name>
<reference evidence="9 10" key="1">
    <citation type="submission" date="2022-03" db="EMBL/GenBank/DDBJ databases">
        <authorList>
            <person name="Jo J.-H."/>
            <person name="Im W.-T."/>
        </authorList>
    </citation>
    <scope>NUCLEOTIDE SEQUENCE [LARGE SCALE GENOMIC DNA]</scope>
    <source>
        <strain evidence="9 10">SM33</strain>
    </source>
</reference>
<protein>
    <recommendedName>
        <fullName evidence="8">Abasic site processing protein</fullName>
        <ecNumber evidence="8">3.4.-.-</ecNumber>
    </recommendedName>
</protein>
<proteinExistence type="inferred from homology"/>
<gene>
    <name evidence="9" type="ORF">LZ016_12035</name>
</gene>
<comment type="similarity">
    <text evidence="1 8">Belongs to the SOS response-associated peptidase family.</text>
</comment>
<keyword evidence="3" id="KW-0227">DNA damage</keyword>
<dbReference type="Gene3D" id="3.90.1680.10">
    <property type="entry name" value="SOS response associated peptidase-like"/>
    <property type="match status" value="1"/>
</dbReference>
<keyword evidence="5" id="KW-0190">Covalent protein-DNA linkage</keyword>
<sequence>MCNLYRLEKNPDAIRRLFAEIEMTLEFPEGIPNFEPRDVRITDRAPIVRFNRDRGVAELVERRWSWPAPGGKPVFNMRSDGREFSRDRCLVMADSFYEFTTPADARQKRKDCWLFRPSNEQPFAIAGVTRNDPQFGEAFTLLTVPPGPDIQPYHNRQIALLGLTKWRAWLDGSISSKEMLQPAEAGELAVAAAA</sequence>
<dbReference type="RefSeq" id="WP_241447710.1">
    <property type="nucleotide sequence ID" value="NZ_JAKZHW010000002.1"/>
</dbReference>
<evidence type="ECO:0000256" key="4">
    <source>
        <dbReference type="ARBA" id="ARBA00022801"/>
    </source>
</evidence>
<evidence type="ECO:0000256" key="1">
    <source>
        <dbReference type="ARBA" id="ARBA00008136"/>
    </source>
</evidence>
<evidence type="ECO:0000256" key="8">
    <source>
        <dbReference type="RuleBase" id="RU364100"/>
    </source>
</evidence>
<dbReference type="EMBL" id="JAKZHW010000002">
    <property type="protein sequence ID" value="MCH8616822.1"/>
    <property type="molecule type" value="Genomic_DNA"/>
</dbReference>
<dbReference type="InterPro" id="IPR036590">
    <property type="entry name" value="SRAP-like"/>
</dbReference>
<dbReference type="EC" id="3.4.-.-" evidence="8"/>
<evidence type="ECO:0000256" key="6">
    <source>
        <dbReference type="ARBA" id="ARBA00023125"/>
    </source>
</evidence>
<evidence type="ECO:0000256" key="5">
    <source>
        <dbReference type="ARBA" id="ARBA00023124"/>
    </source>
</evidence>
<evidence type="ECO:0000256" key="2">
    <source>
        <dbReference type="ARBA" id="ARBA00022670"/>
    </source>
</evidence>
<organism evidence="9 10">
    <name type="scientific">Sphingomonas telluris</name>
    <dbReference type="NCBI Taxonomy" id="2907998"/>
    <lineage>
        <taxon>Bacteria</taxon>
        <taxon>Pseudomonadati</taxon>
        <taxon>Pseudomonadota</taxon>
        <taxon>Alphaproteobacteria</taxon>
        <taxon>Sphingomonadales</taxon>
        <taxon>Sphingomonadaceae</taxon>
        <taxon>Sphingomonas</taxon>
    </lineage>
</organism>
<evidence type="ECO:0000313" key="9">
    <source>
        <dbReference type="EMBL" id="MCH8616822.1"/>
    </source>
</evidence>
<evidence type="ECO:0000256" key="3">
    <source>
        <dbReference type="ARBA" id="ARBA00022763"/>
    </source>
</evidence>
<dbReference type="Pfam" id="PF02586">
    <property type="entry name" value="SRAP"/>
    <property type="match status" value="1"/>
</dbReference>
<evidence type="ECO:0000313" key="10">
    <source>
        <dbReference type="Proteomes" id="UP001203058"/>
    </source>
</evidence>
<dbReference type="PANTHER" id="PTHR13604">
    <property type="entry name" value="DC12-RELATED"/>
    <property type="match status" value="1"/>
</dbReference>
<evidence type="ECO:0000256" key="7">
    <source>
        <dbReference type="ARBA" id="ARBA00023239"/>
    </source>
</evidence>
<dbReference type="InterPro" id="IPR003738">
    <property type="entry name" value="SRAP"/>
</dbReference>
<keyword evidence="10" id="KW-1185">Reference proteome</keyword>